<keyword evidence="12" id="KW-0413">Isomerase</keyword>
<dbReference type="InterPro" id="IPR042493">
    <property type="entry name" value="XPD_DNA_FeS"/>
</dbReference>
<keyword evidence="6 15" id="KW-0347">Helicase</keyword>
<keyword evidence="5" id="KW-0378">Hydrolase</keyword>
<keyword evidence="1" id="KW-0004">4Fe-4S</keyword>
<dbReference type="Gene3D" id="1.10.275.40">
    <property type="match status" value="1"/>
</dbReference>
<evidence type="ECO:0000313" key="15">
    <source>
        <dbReference type="EMBL" id="GAA0779237.1"/>
    </source>
</evidence>
<dbReference type="GO" id="GO:0004386">
    <property type="term" value="F:helicase activity"/>
    <property type="evidence" value="ECO:0007669"/>
    <property type="project" value="UniProtKB-KW"/>
</dbReference>
<evidence type="ECO:0000256" key="12">
    <source>
        <dbReference type="ARBA" id="ARBA00023235"/>
    </source>
</evidence>
<dbReference type="InterPro" id="IPR045028">
    <property type="entry name" value="DinG/Rad3-like"/>
</dbReference>
<accession>A0ABP3W8P4</accession>
<dbReference type="InterPro" id="IPR027417">
    <property type="entry name" value="P-loop_NTPase"/>
</dbReference>
<evidence type="ECO:0000256" key="7">
    <source>
        <dbReference type="ARBA" id="ARBA00022840"/>
    </source>
</evidence>
<comment type="similarity">
    <text evidence="13">Belongs to the helicase family. DinG subfamily.</text>
</comment>
<evidence type="ECO:0000256" key="9">
    <source>
        <dbReference type="ARBA" id="ARBA00023014"/>
    </source>
</evidence>
<keyword evidence="9" id="KW-0411">Iron-sulfur</keyword>
<evidence type="ECO:0000256" key="1">
    <source>
        <dbReference type="ARBA" id="ARBA00022485"/>
    </source>
</evidence>
<evidence type="ECO:0000256" key="8">
    <source>
        <dbReference type="ARBA" id="ARBA00023004"/>
    </source>
</evidence>
<dbReference type="SMART" id="SM00491">
    <property type="entry name" value="HELICc2"/>
    <property type="match status" value="1"/>
</dbReference>
<dbReference type="Pfam" id="PF13307">
    <property type="entry name" value="Helicase_C_2"/>
    <property type="match status" value="1"/>
</dbReference>
<protein>
    <submittedName>
        <fullName evidence="15">ATP-dependent DNA helicase</fullName>
    </submittedName>
</protein>
<keyword evidence="8" id="KW-0408">Iron</keyword>
<keyword evidence="16" id="KW-1185">Reference proteome</keyword>
<dbReference type="InterPro" id="IPR011545">
    <property type="entry name" value="DEAD/DEAH_box_helicase_dom"/>
</dbReference>
<comment type="caution">
    <text evidence="15">The sequence shown here is derived from an EMBL/GenBank/DDBJ whole genome shotgun (WGS) entry which is preliminary data.</text>
</comment>
<evidence type="ECO:0000259" key="14">
    <source>
        <dbReference type="PROSITE" id="PS51193"/>
    </source>
</evidence>
<dbReference type="InterPro" id="IPR010614">
    <property type="entry name" value="RAD3-like_helicase_DEAD"/>
</dbReference>
<reference evidence="16" key="1">
    <citation type="journal article" date="2019" name="Int. J. Syst. Evol. Microbiol.">
        <title>The Global Catalogue of Microorganisms (GCM) 10K type strain sequencing project: providing services to taxonomists for standard genome sequencing and annotation.</title>
        <authorList>
            <consortium name="The Broad Institute Genomics Platform"/>
            <consortium name="The Broad Institute Genome Sequencing Center for Infectious Disease"/>
            <person name="Wu L."/>
            <person name="Ma J."/>
        </authorList>
    </citation>
    <scope>NUCLEOTIDE SEQUENCE [LARGE SCALE GENOMIC DNA]</scope>
    <source>
        <strain evidence="16">JCM 1417</strain>
    </source>
</reference>
<gene>
    <name evidence="15" type="ORF">GCM10008908_37500</name>
</gene>
<evidence type="ECO:0000256" key="10">
    <source>
        <dbReference type="ARBA" id="ARBA00023125"/>
    </source>
</evidence>
<evidence type="ECO:0000256" key="11">
    <source>
        <dbReference type="ARBA" id="ARBA00023204"/>
    </source>
</evidence>
<keyword evidence="2" id="KW-0479">Metal-binding</keyword>
<dbReference type="EMBL" id="BAAACI010000011">
    <property type="protein sequence ID" value="GAA0779237.1"/>
    <property type="molecule type" value="Genomic_DNA"/>
</dbReference>
<dbReference type="InterPro" id="IPR006554">
    <property type="entry name" value="Helicase-like_DEXD_c2"/>
</dbReference>
<evidence type="ECO:0000256" key="5">
    <source>
        <dbReference type="ARBA" id="ARBA00022801"/>
    </source>
</evidence>
<keyword evidence="3" id="KW-0547">Nucleotide-binding</keyword>
<evidence type="ECO:0000256" key="2">
    <source>
        <dbReference type="ARBA" id="ARBA00022723"/>
    </source>
</evidence>
<proteinExistence type="inferred from homology"/>
<dbReference type="Pfam" id="PF00270">
    <property type="entry name" value="DEAD"/>
    <property type="match status" value="1"/>
</dbReference>
<feature type="domain" description="Helicase ATP-binding" evidence="14">
    <location>
        <begin position="196"/>
        <end position="441"/>
    </location>
</feature>
<dbReference type="SMART" id="SM00488">
    <property type="entry name" value="DEXDc2"/>
    <property type="match status" value="1"/>
</dbReference>
<keyword evidence="4" id="KW-0227">DNA damage</keyword>
<evidence type="ECO:0000256" key="3">
    <source>
        <dbReference type="ARBA" id="ARBA00022741"/>
    </source>
</evidence>
<organism evidence="15 16">
    <name type="scientific">Clostridium subterminale</name>
    <dbReference type="NCBI Taxonomy" id="1550"/>
    <lineage>
        <taxon>Bacteria</taxon>
        <taxon>Bacillati</taxon>
        <taxon>Bacillota</taxon>
        <taxon>Clostridia</taxon>
        <taxon>Eubacteriales</taxon>
        <taxon>Clostridiaceae</taxon>
        <taxon>Clostridium</taxon>
    </lineage>
</organism>
<dbReference type="PANTHER" id="PTHR11472">
    <property type="entry name" value="DNA REPAIR DEAD HELICASE RAD3/XP-D SUBFAMILY MEMBER"/>
    <property type="match status" value="1"/>
</dbReference>
<dbReference type="SUPFAM" id="SSF52540">
    <property type="entry name" value="P-loop containing nucleoside triphosphate hydrolases"/>
    <property type="match status" value="1"/>
</dbReference>
<dbReference type="Gene3D" id="1.10.30.20">
    <property type="entry name" value="Bacterial XPD DNA helicase, FeS cluster domain"/>
    <property type="match status" value="1"/>
</dbReference>
<keyword evidence="11" id="KW-0234">DNA repair</keyword>
<evidence type="ECO:0000256" key="4">
    <source>
        <dbReference type="ARBA" id="ARBA00022763"/>
    </source>
</evidence>
<dbReference type="PROSITE" id="PS51193">
    <property type="entry name" value="HELICASE_ATP_BIND_2"/>
    <property type="match status" value="1"/>
</dbReference>
<dbReference type="InterPro" id="IPR006555">
    <property type="entry name" value="ATP-dep_Helicase_C"/>
</dbReference>
<keyword evidence="7" id="KW-0067">ATP-binding</keyword>
<sequence length="773" mass="90403">MIENNMRISVRNLIEFIYRQGDIDDRVGGIASAQEGTRLHKVIQKELKEQCDELEEKIYINEMYLSKELSYKEINIILEGRADGVIITSSQEDNNTRVKIIEIKTTMKDLLTLEENENFLHWAQGKLYGYIYCEEENLSEIDIDLIYCHRESLHTKTFSKTFLREELQGFFNEVMDRYTRWIQLQSSWIELRDKSIEKLDFPFKNYRKGQRELAVNIYRTIKEKKDIYIEAPTGTGKTISTIFPAIKTFTINNSAKLIYLTAKNITKGVAENTLDILRSSGMRLRTLTITAKDKICFLEERICNGDACKYAKGHFDRVNDAILAMIENNEVFNQQVIEEYSRQYRVCPFELSLDLIAWCDFIIGDYNYFFDPKAMIKRMAFDDTPYIFLIDEAHNLVDRGRNMYSAEIKVSDLKELKKEFKYKNKKLIGIINKIIKLLKEYTIGENGNVIIDEGPGEMLVFLRLFVTEGENYLKEHSGETIDEIFLNVYFYFLDFIRIGELFSEDFVLYCNNEEKDIMMKIFCLNPSNVIKQCIKGNISNIFFSATLSPMNYFKKLLGGDDKSYSIKLQSPFPPENRKLILKYDIDTRYKYREQSYYPICKYINETLNNNEGNFLVFFPSYEYMSKVYEGYCENYSKDNIYLQDSIMTEEERGEFLERFSLKDGEINSKDRTIGFVVLGGVFSEGIDLIGDRLKGAIIVGVGLPKISFERKLIEEYFNEIGEPGFHYAFTFPGMNKVIQAMGRVIRTEEDRGTIVLIDKRYGTEIYKQLIPIN</sequence>
<keyword evidence="10" id="KW-0238">DNA-binding</keyword>
<dbReference type="PANTHER" id="PTHR11472:SF34">
    <property type="entry name" value="REGULATOR OF TELOMERE ELONGATION HELICASE 1"/>
    <property type="match status" value="1"/>
</dbReference>
<evidence type="ECO:0000313" key="16">
    <source>
        <dbReference type="Proteomes" id="UP001501047"/>
    </source>
</evidence>
<dbReference type="RefSeq" id="WP_343828072.1">
    <property type="nucleotide sequence ID" value="NZ_BAAACI010000011.1"/>
</dbReference>
<dbReference type="Proteomes" id="UP001501047">
    <property type="component" value="Unassembled WGS sequence"/>
</dbReference>
<name>A0ABP3W8P4_CLOSU</name>
<dbReference type="InterPro" id="IPR014013">
    <property type="entry name" value="Helic_SF1/SF2_ATP-bd_DinG/Rad3"/>
</dbReference>
<dbReference type="Gene3D" id="3.40.50.300">
    <property type="entry name" value="P-loop containing nucleotide triphosphate hydrolases"/>
    <property type="match status" value="2"/>
</dbReference>
<dbReference type="Pfam" id="PF06733">
    <property type="entry name" value="DEAD_2"/>
    <property type="match status" value="1"/>
</dbReference>
<evidence type="ECO:0000256" key="13">
    <source>
        <dbReference type="ARBA" id="ARBA00038058"/>
    </source>
</evidence>
<evidence type="ECO:0000256" key="6">
    <source>
        <dbReference type="ARBA" id="ARBA00022806"/>
    </source>
</evidence>